<feature type="region of interest" description="Disordered" evidence="1">
    <location>
        <begin position="1"/>
        <end position="26"/>
    </location>
</feature>
<dbReference type="Proteomes" id="UP001530400">
    <property type="component" value="Unassembled WGS sequence"/>
</dbReference>
<gene>
    <name evidence="2" type="ORF">ACHAWO_013643</name>
</gene>
<evidence type="ECO:0000256" key="1">
    <source>
        <dbReference type="SAM" id="MobiDB-lite"/>
    </source>
</evidence>
<protein>
    <recommendedName>
        <fullName evidence="4">GLTSCR protein conserved domain-containing protein</fullName>
    </recommendedName>
</protein>
<dbReference type="AlphaFoldDB" id="A0ABD3PTY2"/>
<evidence type="ECO:0008006" key="4">
    <source>
        <dbReference type="Google" id="ProtNLM"/>
    </source>
</evidence>
<accession>A0ABD3PTY2</accession>
<sequence>MSQNDNDTASTSTPQPPAPAPPSPSLLTMSTFLTNIIDCVARPSTSDSPVRILNSKHLDSSAGSPICISAIPTNESDNNFLAAHSSSSTDNLATAAFPVATIDDDDITLNSLEANVRQQFEAAFATFLYKNPAFASMSHGNLTRLRSKLARESAANSRADAELKRQLQILRENKAKNELELQRELLVVTRAKAAREAELRNCIYKLRCESMAIDEEIQRVNQSGVVNGGGSNSADSTVVQSQRGGVPSSPVSPISSSIGDYAASNPLLMMPLTPDVTASDSFQAELNMTRIEYERLNIEIEGLKVLIEGTSAVGSAQD</sequence>
<feature type="compositionally biased region" description="Pro residues" evidence="1">
    <location>
        <begin position="14"/>
        <end position="24"/>
    </location>
</feature>
<comment type="caution">
    <text evidence="2">The sequence shown here is derived from an EMBL/GenBank/DDBJ whole genome shotgun (WGS) entry which is preliminary data.</text>
</comment>
<evidence type="ECO:0000313" key="2">
    <source>
        <dbReference type="EMBL" id="KAL3791212.1"/>
    </source>
</evidence>
<name>A0ABD3PTY2_9STRA</name>
<feature type="region of interest" description="Disordered" evidence="1">
    <location>
        <begin position="224"/>
        <end position="254"/>
    </location>
</feature>
<evidence type="ECO:0000313" key="3">
    <source>
        <dbReference type="Proteomes" id="UP001530400"/>
    </source>
</evidence>
<feature type="compositionally biased region" description="Low complexity" evidence="1">
    <location>
        <begin position="244"/>
        <end position="254"/>
    </location>
</feature>
<feature type="compositionally biased region" description="Polar residues" evidence="1">
    <location>
        <begin position="234"/>
        <end position="243"/>
    </location>
</feature>
<proteinExistence type="predicted"/>
<keyword evidence="3" id="KW-1185">Reference proteome</keyword>
<reference evidence="2 3" key="1">
    <citation type="submission" date="2024-10" db="EMBL/GenBank/DDBJ databases">
        <title>Updated reference genomes for cyclostephanoid diatoms.</title>
        <authorList>
            <person name="Roberts W.R."/>
            <person name="Alverson A.J."/>
        </authorList>
    </citation>
    <scope>NUCLEOTIDE SEQUENCE [LARGE SCALE GENOMIC DNA]</scope>
    <source>
        <strain evidence="2 3">AJA010-31</strain>
    </source>
</reference>
<organism evidence="2 3">
    <name type="scientific">Cyclotella atomus</name>
    <dbReference type="NCBI Taxonomy" id="382360"/>
    <lineage>
        <taxon>Eukaryota</taxon>
        <taxon>Sar</taxon>
        <taxon>Stramenopiles</taxon>
        <taxon>Ochrophyta</taxon>
        <taxon>Bacillariophyta</taxon>
        <taxon>Coscinodiscophyceae</taxon>
        <taxon>Thalassiosirophycidae</taxon>
        <taxon>Stephanodiscales</taxon>
        <taxon>Stephanodiscaceae</taxon>
        <taxon>Cyclotella</taxon>
    </lineage>
</organism>
<dbReference type="EMBL" id="JALLPJ020000470">
    <property type="protein sequence ID" value="KAL3791212.1"/>
    <property type="molecule type" value="Genomic_DNA"/>
</dbReference>